<dbReference type="SUPFAM" id="SSF52151">
    <property type="entry name" value="FabD/lysophospholipase-like"/>
    <property type="match status" value="1"/>
</dbReference>
<reference evidence="6 7" key="1">
    <citation type="submission" date="2022-01" db="EMBL/GenBank/DDBJ databases">
        <title>Dethiosulfovibrio faecalis sp. nov., a novel proteolytic, non-sulfur-reducing bacterium isolated from a marine aquaculture solid waste bioreactor.</title>
        <authorList>
            <person name="Grabowski S."/>
            <person name="Apolinario E."/>
            <person name="Schneider N."/>
            <person name="Marshall C.W."/>
            <person name="Sowers K.R."/>
        </authorList>
    </citation>
    <scope>NUCLEOTIDE SEQUENCE [LARGE SCALE GENOMIC DNA]</scope>
    <source>
        <strain evidence="6 7">DSM 12537</strain>
    </source>
</reference>
<name>A0ABS9EL84_9BACT</name>
<proteinExistence type="inferred from homology"/>
<gene>
    <name evidence="6" type="primary">fabD</name>
    <name evidence="6" type="ORF">L2W38_03945</name>
</gene>
<dbReference type="Pfam" id="PF00698">
    <property type="entry name" value="Acyl_transf_1"/>
    <property type="match status" value="1"/>
</dbReference>
<dbReference type="PANTHER" id="PTHR42681">
    <property type="entry name" value="MALONYL-COA-ACYL CARRIER PROTEIN TRANSACYLASE, MITOCHONDRIAL"/>
    <property type="match status" value="1"/>
</dbReference>
<dbReference type="EC" id="2.3.1.39" evidence="4"/>
<keyword evidence="7" id="KW-1185">Reference proteome</keyword>
<keyword evidence="1 4" id="KW-0808">Transferase</keyword>
<dbReference type="InterPro" id="IPR016036">
    <property type="entry name" value="Malonyl_transacylase_ACP-bd"/>
</dbReference>
<dbReference type="PANTHER" id="PTHR42681:SF1">
    <property type="entry name" value="MALONYL-COA-ACYL CARRIER PROTEIN TRANSACYLASE, MITOCHONDRIAL"/>
    <property type="match status" value="1"/>
</dbReference>
<dbReference type="InterPro" id="IPR050858">
    <property type="entry name" value="Mal-CoA-ACP_Trans/PKS_FabD"/>
</dbReference>
<dbReference type="EMBL" id="JAKGUD010000003">
    <property type="protein sequence ID" value="MCF4141966.1"/>
    <property type="molecule type" value="Genomic_DNA"/>
</dbReference>
<dbReference type="SUPFAM" id="SSF55048">
    <property type="entry name" value="Probable ACP-binding domain of malonyl-CoA ACP transacylase"/>
    <property type="match status" value="1"/>
</dbReference>
<evidence type="ECO:0000313" key="7">
    <source>
        <dbReference type="Proteomes" id="UP001200430"/>
    </source>
</evidence>
<dbReference type="PIRSF" id="PIRSF000446">
    <property type="entry name" value="Mct"/>
    <property type="match status" value="1"/>
</dbReference>
<evidence type="ECO:0000313" key="6">
    <source>
        <dbReference type="EMBL" id="MCF4141966.1"/>
    </source>
</evidence>
<dbReference type="SMART" id="SM00827">
    <property type="entry name" value="PKS_AT"/>
    <property type="match status" value="1"/>
</dbReference>
<sequence>MSMKRFALLFPGQGAQSVGMGRDLYEGFPLARRVFDEADEALGFSLSSIIFEGPEEKLTLTEYTQPALLTVSVAFFRALTEDKGILLNPDFVAGHSLGEYSALVASGTLSLADGVRLVNARGRLMQKAVPEGEGAMAAILGLEDSDVRDICSQFDGDKVCEAANFNSPGQVVISGDSDSVAKAIEAAKEAGAKRAIPLNVSAPFHCRLMTDVADELSREMERCDWSDSACPLIANVSASPVTSVEDIRSGLYRQTYSPVRWVESMRYMSDAGVSTFLELGPGKVLAGLAKKCVKGSKTLSIGSAEDLDKVVDFLEEDK</sequence>
<dbReference type="Gene3D" id="3.30.70.250">
    <property type="entry name" value="Malonyl-CoA ACP transacylase, ACP-binding"/>
    <property type="match status" value="1"/>
</dbReference>
<dbReference type="InterPro" id="IPR014043">
    <property type="entry name" value="Acyl_transferase_dom"/>
</dbReference>
<comment type="caution">
    <text evidence="6">The sequence shown here is derived from an EMBL/GenBank/DDBJ whole genome shotgun (WGS) entry which is preliminary data.</text>
</comment>
<accession>A0ABS9EL84</accession>
<dbReference type="InterPro" id="IPR016035">
    <property type="entry name" value="Acyl_Trfase/lysoPLipase"/>
</dbReference>
<dbReference type="InterPro" id="IPR024925">
    <property type="entry name" value="Malonyl_CoA-ACP_transAc"/>
</dbReference>
<evidence type="ECO:0000256" key="1">
    <source>
        <dbReference type="ARBA" id="ARBA00022679"/>
    </source>
</evidence>
<protein>
    <recommendedName>
        <fullName evidence="4">Malonyl CoA-acyl carrier protein transacylase</fullName>
        <ecNumber evidence="4">2.3.1.39</ecNumber>
    </recommendedName>
</protein>
<feature type="domain" description="Malonyl-CoA:ACP transacylase (MAT)" evidence="5">
    <location>
        <begin position="9"/>
        <end position="318"/>
    </location>
</feature>
<dbReference type="RefSeq" id="WP_236098727.1">
    <property type="nucleotide sequence ID" value="NZ_JAKGUD010000003.1"/>
</dbReference>
<dbReference type="Gene3D" id="3.40.366.10">
    <property type="entry name" value="Malonyl-Coenzyme A Acyl Carrier Protein, domain 2"/>
    <property type="match status" value="1"/>
</dbReference>
<keyword evidence="2 4" id="KW-0012">Acyltransferase</keyword>
<organism evidence="6 7">
    <name type="scientific">Dethiosulfovibrio marinus</name>
    <dbReference type="NCBI Taxonomy" id="133532"/>
    <lineage>
        <taxon>Bacteria</taxon>
        <taxon>Thermotogati</taxon>
        <taxon>Synergistota</taxon>
        <taxon>Synergistia</taxon>
        <taxon>Synergistales</taxon>
        <taxon>Dethiosulfovibrionaceae</taxon>
        <taxon>Dethiosulfovibrio</taxon>
    </lineage>
</organism>
<dbReference type="GO" id="GO:0004314">
    <property type="term" value="F:[acyl-carrier-protein] S-malonyltransferase activity"/>
    <property type="evidence" value="ECO:0007669"/>
    <property type="project" value="UniProtKB-EC"/>
</dbReference>
<comment type="catalytic activity">
    <reaction evidence="3 4">
        <text>holo-[ACP] + malonyl-CoA = malonyl-[ACP] + CoA</text>
        <dbReference type="Rhea" id="RHEA:41792"/>
        <dbReference type="Rhea" id="RHEA-COMP:9623"/>
        <dbReference type="Rhea" id="RHEA-COMP:9685"/>
        <dbReference type="ChEBI" id="CHEBI:57287"/>
        <dbReference type="ChEBI" id="CHEBI:57384"/>
        <dbReference type="ChEBI" id="CHEBI:64479"/>
        <dbReference type="ChEBI" id="CHEBI:78449"/>
        <dbReference type="EC" id="2.3.1.39"/>
    </reaction>
</comment>
<dbReference type="NCBIfam" id="TIGR00128">
    <property type="entry name" value="fabD"/>
    <property type="match status" value="1"/>
</dbReference>
<dbReference type="Proteomes" id="UP001200430">
    <property type="component" value="Unassembled WGS sequence"/>
</dbReference>
<dbReference type="InterPro" id="IPR001227">
    <property type="entry name" value="Ac_transferase_dom_sf"/>
</dbReference>
<evidence type="ECO:0000256" key="4">
    <source>
        <dbReference type="PIRNR" id="PIRNR000446"/>
    </source>
</evidence>
<evidence type="ECO:0000256" key="2">
    <source>
        <dbReference type="ARBA" id="ARBA00023315"/>
    </source>
</evidence>
<comment type="similarity">
    <text evidence="4">Belongs to the fabD family.</text>
</comment>
<dbReference type="InterPro" id="IPR004410">
    <property type="entry name" value="Malonyl_CoA-ACP_transAc_FabD"/>
</dbReference>
<evidence type="ECO:0000256" key="3">
    <source>
        <dbReference type="ARBA" id="ARBA00048462"/>
    </source>
</evidence>
<evidence type="ECO:0000259" key="5">
    <source>
        <dbReference type="SMART" id="SM00827"/>
    </source>
</evidence>